<reference evidence="2" key="1">
    <citation type="submission" date="2020-09" db="EMBL/GenBank/DDBJ databases">
        <title>Clinical and molecular characterization of Acinetobacter seifertii in Taiwan.</title>
        <authorList>
            <person name="Li L.-H."/>
            <person name="Yang Y.-S."/>
            <person name="Sun J.-R."/>
            <person name="Huang T.-W."/>
            <person name="Huang W.-C."/>
            <person name="Wang Y.-C."/>
            <person name="Kuo T.-H."/>
            <person name="Kuo S.-C."/>
            <person name="Chen T.-L."/>
        </authorList>
    </citation>
    <scope>NUCLEOTIDE SEQUENCE [LARGE SCALE GENOMIC DNA]</scope>
    <source>
        <strain evidence="2">AS39</strain>
    </source>
</reference>
<reference evidence="1 2" key="2">
    <citation type="submission" date="2020-09" db="EMBL/GenBank/DDBJ databases">
        <authorList>
            <person name="Chen F.-J."/>
            <person name="Lee Y.-T."/>
        </authorList>
    </citation>
    <scope>NUCLEOTIDE SEQUENCE [LARGE SCALE GENOMIC DNA]</scope>
    <source>
        <strain evidence="1 2">AS39</strain>
    </source>
</reference>
<organism evidence="1 2">
    <name type="scientific">Acinetobacter seifertii</name>
    <dbReference type="NCBI Taxonomy" id="1530123"/>
    <lineage>
        <taxon>Bacteria</taxon>
        <taxon>Pseudomonadati</taxon>
        <taxon>Pseudomonadota</taxon>
        <taxon>Gammaproteobacteria</taxon>
        <taxon>Moraxellales</taxon>
        <taxon>Moraxellaceae</taxon>
        <taxon>Acinetobacter</taxon>
        <taxon>Acinetobacter calcoaceticus/baumannii complex</taxon>
    </lineage>
</organism>
<sequence length="235" mass="28113">MFAKPQVLKFSQEDLTEDRKIKLCELFPEDCINSNIWALKRIEGNEYYFISQEKIYFLQEQNNNFRIINHWDFLNYIPKESRPNWFGNGKVLGVSVNNALYPIDKNNFAIGVRYGWGDNLQIEGLVQENKMDFVKLEKDGRYTSLIDNVPYYYFLMTWHCLDGELDSDPKAKCIENEEFNLDVKYLEPQKWEMTMKFERDPSPFSKHKAFQVHQSFIVNLNNSNEIRVPEEWLKY</sequence>
<evidence type="ECO:0000313" key="2">
    <source>
        <dbReference type="Proteomes" id="UP000516666"/>
    </source>
</evidence>
<proteinExistence type="predicted"/>
<gene>
    <name evidence="1" type="ORF">IC776_06535</name>
</gene>
<dbReference type="RefSeq" id="WP_191012936.1">
    <property type="nucleotide sequence ID" value="NZ_CP061646.1"/>
</dbReference>
<evidence type="ECO:0000313" key="1">
    <source>
        <dbReference type="EMBL" id="QNX73510.1"/>
    </source>
</evidence>
<dbReference type="EMBL" id="CP061646">
    <property type="protein sequence ID" value="QNX73510.1"/>
    <property type="molecule type" value="Genomic_DNA"/>
</dbReference>
<accession>A0A7H2VAX7</accession>
<dbReference type="Proteomes" id="UP000516666">
    <property type="component" value="Chromosome"/>
</dbReference>
<dbReference type="AlphaFoldDB" id="A0A7H2VAX7"/>
<name>A0A7H2VAX7_9GAMM</name>
<protein>
    <submittedName>
        <fullName evidence="1">Uncharacterized protein</fullName>
    </submittedName>
</protein>